<evidence type="ECO:0000313" key="1">
    <source>
        <dbReference type="EMBL" id="KNC21392.1"/>
    </source>
</evidence>
<name>A0A0L0BN23_LUCCU</name>
<organism evidence="1 2">
    <name type="scientific">Lucilia cuprina</name>
    <name type="common">Green bottle fly</name>
    <name type="synonym">Australian sheep blowfly</name>
    <dbReference type="NCBI Taxonomy" id="7375"/>
    <lineage>
        <taxon>Eukaryota</taxon>
        <taxon>Metazoa</taxon>
        <taxon>Ecdysozoa</taxon>
        <taxon>Arthropoda</taxon>
        <taxon>Hexapoda</taxon>
        <taxon>Insecta</taxon>
        <taxon>Pterygota</taxon>
        <taxon>Neoptera</taxon>
        <taxon>Endopterygota</taxon>
        <taxon>Diptera</taxon>
        <taxon>Brachycera</taxon>
        <taxon>Muscomorpha</taxon>
        <taxon>Oestroidea</taxon>
        <taxon>Calliphoridae</taxon>
        <taxon>Luciliinae</taxon>
        <taxon>Lucilia</taxon>
    </lineage>
</organism>
<protein>
    <submittedName>
        <fullName evidence="1">Uncharacterized protein</fullName>
    </submittedName>
</protein>
<proteinExistence type="predicted"/>
<keyword evidence="2" id="KW-1185">Reference proteome</keyword>
<gene>
    <name evidence="1" type="ORF">FF38_12596</name>
</gene>
<comment type="caution">
    <text evidence="1">The sequence shown here is derived from an EMBL/GenBank/DDBJ whole genome shotgun (WGS) entry which is preliminary data.</text>
</comment>
<evidence type="ECO:0000313" key="2">
    <source>
        <dbReference type="Proteomes" id="UP000037069"/>
    </source>
</evidence>
<sequence length="60" mass="6745">MRRLVFSSGRGNSILRSIRPGRIRAGSKVSIRAYNAQKRSRRLVSDCLCQKCFASSGWSI</sequence>
<dbReference type="Proteomes" id="UP000037069">
    <property type="component" value="Unassembled WGS sequence"/>
</dbReference>
<accession>A0A0L0BN23</accession>
<reference evidence="1 2" key="1">
    <citation type="journal article" date="2015" name="Nat. Commun.">
        <title>Lucilia cuprina genome unlocks parasitic fly biology to underpin future interventions.</title>
        <authorList>
            <person name="Anstead C.A."/>
            <person name="Korhonen P.K."/>
            <person name="Young N.D."/>
            <person name="Hall R.S."/>
            <person name="Jex A.R."/>
            <person name="Murali S.C."/>
            <person name="Hughes D.S."/>
            <person name="Lee S.F."/>
            <person name="Perry T."/>
            <person name="Stroehlein A.J."/>
            <person name="Ansell B.R."/>
            <person name="Breugelmans B."/>
            <person name="Hofmann A."/>
            <person name="Qu J."/>
            <person name="Dugan S."/>
            <person name="Lee S.L."/>
            <person name="Chao H."/>
            <person name="Dinh H."/>
            <person name="Han Y."/>
            <person name="Doddapaneni H.V."/>
            <person name="Worley K.C."/>
            <person name="Muzny D.M."/>
            <person name="Ioannidis P."/>
            <person name="Waterhouse R.M."/>
            <person name="Zdobnov E.M."/>
            <person name="James P.J."/>
            <person name="Bagnall N.H."/>
            <person name="Kotze A.C."/>
            <person name="Gibbs R.A."/>
            <person name="Richards S."/>
            <person name="Batterham P."/>
            <person name="Gasser R.B."/>
        </authorList>
    </citation>
    <scope>NUCLEOTIDE SEQUENCE [LARGE SCALE GENOMIC DNA]</scope>
    <source>
        <strain evidence="1 2">LS</strain>
        <tissue evidence="1">Full body</tissue>
    </source>
</reference>
<dbReference type="EMBL" id="JRES01001623">
    <property type="protein sequence ID" value="KNC21392.1"/>
    <property type="molecule type" value="Genomic_DNA"/>
</dbReference>
<dbReference type="AlphaFoldDB" id="A0A0L0BN23"/>